<evidence type="ECO:0000313" key="1">
    <source>
        <dbReference type="EMBL" id="KDS25840.1"/>
    </source>
</evidence>
<sequence>MGFIFLPPKGGGNNLTRLMRENTLDRRRGRFLRLTRGGTPALARLEQPITFAGK</sequence>
<reference evidence="1 2" key="1">
    <citation type="submission" date="2014-04" db="EMBL/GenBank/DDBJ databases">
        <authorList>
            <person name="Sears C."/>
            <person name="Carroll K."/>
            <person name="Sack B.R."/>
            <person name="Qadri F."/>
            <person name="Myers L.L."/>
            <person name="Chung G.-T."/>
            <person name="Escheverria P."/>
            <person name="Fraser C.M."/>
            <person name="Sadzewicz L."/>
            <person name="Shefchek K.A."/>
            <person name="Tallon L."/>
            <person name="Das S.P."/>
            <person name="Daugherty S."/>
            <person name="Mongodin E.F."/>
        </authorList>
    </citation>
    <scope>NUCLEOTIDE SEQUENCE [LARGE SCALE GENOMIC DNA]</scope>
    <source>
        <strain evidence="2">3775 SL(B) 10 (iv)</strain>
    </source>
</reference>
<dbReference type="Proteomes" id="UP000028134">
    <property type="component" value="Unassembled WGS sequence"/>
</dbReference>
<dbReference type="EMBL" id="JNHI01000052">
    <property type="protein sequence ID" value="KDS25840.1"/>
    <property type="molecule type" value="Genomic_DNA"/>
</dbReference>
<gene>
    <name evidence="1" type="ORF">M097_4337</name>
</gene>
<dbReference type="PATRIC" id="fig|1339350.3.peg.4131"/>
<proteinExistence type="predicted"/>
<protein>
    <submittedName>
        <fullName evidence="1">Uncharacterized protein</fullName>
    </submittedName>
</protein>
<comment type="caution">
    <text evidence="1">The sequence shown here is derived from an EMBL/GenBank/DDBJ whole genome shotgun (WGS) entry which is preliminary data.</text>
</comment>
<organism evidence="1 2">
    <name type="scientific">Phocaeicola vulgatus str. 3775 SL</name>
    <name type="common">B</name>
    <name type="synonym">iv</name>
    <dbReference type="NCBI Taxonomy" id="1339350"/>
    <lineage>
        <taxon>Bacteria</taxon>
        <taxon>Pseudomonadati</taxon>
        <taxon>Bacteroidota</taxon>
        <taxon>Bacteroidia</taxon>
        <taxon>Bacteroidales</taxon>
        <taxon>Bacteroidaceae</taxon>
        <taxon>Phocaeicola</taxon>
    </lineage>
</organism>
<evidence type="ECO:0000313" key="2">
    <source>
        <dbReference type="Proteomes" id="UP000028134"/>
    </source>
</evidence>
<accession>A0A078QRS8</accession>
<name>A0A078QRS8_PHOVU</name>
<dbReference type="AlphaFoldDB" id="A0A078QRS8"/>